<keyword evidence="8" id="KW-1133">Transmembrane helix</keyword>
<evidence type="ECO:0000256" key="5">
    <source>
        <dbReference type="ARBA" id="ARBA00023012"/>
    </source>
</evidence>
<evidence type="ECO:0000256" key="6">
    <source>
        <dbReference type="PROSITE-ProRule" id="PRU00339"/>
    </source>
</evidence>
<dbReference type="Gene3D" id="1.25.40.10">
    <property type="entry name" value="Tetratricopeptide repeat domain"/>
    <property type="match status" value="1"/>
</dbReference>
<dbReference type="OrthoDB" id="977000at2"/>
<keyword evidence="6" id="KW-0802">TPR repeat</keyword>
<evidence type="ECO:0000256" key="8">
    <source>
        <dbReference type="SAM" id="Phobius"/>
    </source>
</evidence>
<gene>
    <name evidence="10" type="ORF">BTO14_11720</name>
</gene>
<keyword evidence="3" id="KW-0808">Transferase</keyword>
<comment type="catalytic activity">
    <reaction evidence="1">
        <text>ATP + protein L-histidine = ADP + protein N-phospho-L-histidine.</text>
        <dbReference type="EC" id="2.7.13.3"/>
    </reaction>
</comment>
<feature type="coiled-coil region" evidence="7">
    <location>
        <begin position="410"/>
        <end position="444"/>
    </location>
</feature>
<keyword evidence="7" id="KW-0175">Coiled coil</keyword>
<dbReference type="GO" id="GO:0000160">
    <property type="term" value="P:phosphorelay signal transduction system"/>
    <property type="evidence" value="ECO:0007669"/>
    <property type="project" value="UniProtKB-KW"/>
</dbReference>
<evidence type="ECO:0000256" key="3">
    <source>
        <dbReference type="ARBA" id="ARBA00022679"/>
    </source>
</evidence>
<feature type="domain" description="Histidine kinase" evidence="9">
    <location>
        <begin position="588"/>
        <end position="671"/>
    </location>
</feature>
<evidence type="ECO:0000256" key="1">
    <source>
        <dbReference type="ARBA" id="ARBA00000085"/>
    </source>
</evidence>
<dbReference type="PANTHER" id="PTHR24421">
    <property type="entry name" value="NITRATE/NITRITE SENSOR PROTEIN NARX-RELATED"/>
    <property type="match status" value="1"/>
</dbReference>
<keyword evidence="8" id="KW-0812">Transmembrane</keyword>
<sequence length="672" mass="78649">MTKYKFLEKLRCLSFTPKKTLFLLFLLSFTVFSQKKDGDSISVLLKEYKKTKQTNLPQKAFLLAEKSKSDSILKCTYVNFGKRSFFNEDLVNLELSAKKLHQYYTKTKDTTVLAKEYYYRALYFKLQFKPDSTFYYYNKSKNISVLLKDSLEATRRLLPMAAIQYDEKDYLGSENSIIEGLRFVEPHIAKFGFKKSPYEVFFAGLLYERLGNVMFMTERQEEARKNYLKFFELQKKSPHLKIKYEKARLYNHLANTYESEGNNQKAIEYFNKSLSIDSLKYKSDYRYESALAGFSYNNFMLGNKKIALKGYLEVLKLREKRNYKRGLVISHSILGDFYKDENNIKKAIYHSKKGLEKAKEISYNRYILENLFRLSTLIKGEKGRLLLEEHFILNDSLYRRERSLKNQFAKVRYETEKKDIENDHLKEENTRKQLELEKEKQQKTIGWLLAAGSLLFIGFGASIVSSRRKKMLFDAKLQQVEVREKERQQIAKSLHDEVAGDIRMLHLRLAKTNLVEEAKSLDVIKDNVRNLSHQLSSESFDKVSFKDQIINLVSDFFEVNFRIKVQEIDSVNWQEINNAIKRTLFLSIRESIQNTKKHAAAKEITISFKETKNAVFLTILDNGNGFNIEDKKSGIGLKNMKERVEEINGIFIIESKIGEGTSIDIEIPKNGK</sequence>
<dbReference type="InterPro" id="IPR004358">
    <property type="entry name" value="Sig_transdc_His_kin-like_C"/>
</dbReference>
<comment type="caution">
    <text evidence="10">The sequence shown here is derived from an EMBL/GenBank/DDBJ whole genome shotgun (WGS) entry which is preliminary data.</text>
</comment>
<dbReference type="Pfam" id="PF13181">
    <property type="entry name" value="TPR_8"/>
    <property type="match status" value="1"/>
</dbReference>
<evidence type="ECO:0000313" key="11">
    <source>
        <dbReference type="Proteomes" id="UP000247345"/>
    </source>
</evidence>
<reference evidence="10 11" key="1">
    <citation type="submission" date="2016-12" db="EMBL/GenBank/DDBJ databases">
        <title>Trade-off between light-utilization and light-protection in marine flavobacteria.</title>
        <authorList>
            <person name="Kumagai Y."/>
            <person name="Yoshizawa S."/>
            <person name="Kogure K."/>
            <person name="Iwasaki W."/>
        </authorList>
    </citation>
    <scope>NUCLEOTIDE SEQUENCE [LARGE SCALE GENOMIC DNA]</scope>
    <source>
        <strain evidence="10 11">KCTC 12100</strain>
    </source>
</reference>
<keyword evidence="11" id="KW-1185">Reference proteome</keyword>
<evidence type="ECO:0000256" key="4">
    <source>
        <dbReference type="ARBA" id="ARBA00022777"/>
    </source>
</evidence>
<evidence type="ECO:0000259" key="9">
    <source>
        <dbReference type="PROSITE" id="PS50109"/>
    </source>
</evidence>
<name>A0A2P6C726_9FLAO</name>
<dbReference type="InterPro" id="IPR036890">
    <property type="entry name" value="HATPase_C_sf"/>
</dbReference>
<dbReference type="SUPFAM" id="SSF48452">
    <property type="entry name" value="TPR-like"/>
    <property type="match status" value="1"/>
</dbReference>
<keyword evidence="5" id="KW-0902">Two-component regulatory system</keyword>
<evidence type="ECO:0000256" key="7">
    <source>
        <dbReference type="SAM" id="Coils"/>
    </source>
</evidence>
<proteinExistence type="predicted"/>
<dbReference type="EMBL" id="MSCK01000002">
    <property type="protein sequence ID" value="PQJ68715.1"/>
    <property type="molecule type" value="Genomic_DNA"/>
</dbReference>
<evidence type="ECO:0000256" key="2">
    <source>
        <dbReference type="ARBA" id="ARBA00012438"/>
    </source>
</evidence>
<dbReference type="GO" id="GO:0004673">
    <property type="term" value="F:protein histidine kinase activity"/>
    <property type="evidence" value="ECO:0007669"/>
    <property type="project" value="UniProtKB-EC"/>
</dbReference>
<dbReference type="SUPFAM" id="SSF55874">
    <property type="entry name" value="ATPase domain of HSP90 chaperone/DNA topoisomerase II/histidine kinase"/>
    <property type="match status" value="1"/>
</dbReference>
<protein>
    <recommendedName>
        <fullName evidence="2">histidine kinase</fullName>
        <ecNumber evidence="2">2.7.13.3</ecNumber>
    </recommendedName>
</protein>
<feature type="repeat" description="TPR" evidence="6">
    <location>
        <begin position="247"/>
        <end position="280"/>
    </location>
</feature>
<evidence type="ECO:0000313" key="10">
    <source>
        <dbReference type="EMBL" id="PQJ68715.1"/>
    </source>
</evidence>
<dbReference type="Gene3D" id="3.30.565.10">
    <property type="entry name" value="Histidine kinase-like ATPase, C-terminal domain"/>
    <property type="match status" value="1"/>
</dbReference>
<dbReference type="CDD" id="cd16917">
    <property type="entry name" value="HATPase_UhpB-NarQ-NarX-like"/>
    <property type="match status" value="1"/>
</dbReference>
<dbReference type="SMART" id="SM00028">
    <property type="entry name" value="TPR"/>
    <property type="match status" value="3"/>
</dbReference>
<organism evidence="10 11">
    <name type="scientific">Polaribacter butkevichii</name>
    <dbReference type="NCBI Taxonomy" id="218490"/>
    <lineage>
        <taxon>Bacteria</taxon>
        <taxon>Pseudomonadati</taxon>
        <taxon>Bacteroidota</taxon>
        <taxon>Flavobacteriia</taxon>
        <taxon>Flavobacteriales</taxon>
        <taxon>Flavobacteriaceae</taxon>
    </lineage>
</organism>
<dbReference type="InterPro" id="IPR011990">
    <property type="entry name" value="TPR-like_helical_dom_sf"/>
</dbReference>
<keyword evidence="4" id="KW-0418">Kinase</keyword>
<accession>A0A2P6C726</accession>
<dbReference type="InterPro" id="IPR019734">
    <property type="entry name" value="TPR_rpt"/>
</dbReference>
<dbReference type="PROSITE" id="PS50005">
    <property type="entry name" value="TPR"/>
    <property type="match status" value="1"/>
</dbReference>
<dbReference type="Pfam" id="PF02518">
    <property type="entry name" value="HATPase_c"/>
    <property type="match status" value="1"/>
</dbReference>
<dbReference type="InterPro" id="IPR003594">
    <property type="entry name" value="HATPase_dom"/>
</dbReference>
<dbReference type="PROSITE" id="PS50109">
    <property type="entry name" value="HIS_KIN"/>
    <property type="match status" value="1"/>
</dbReference>
<dbReference type="InterPro" id="IPR005467">
    <property type="entry name" value="His_kinase_dom"/>
</dbReference>
<dbReference type="EC" id="2.7.13.3" evidence="2"/>
<feature type="transmembrane region" description="Helical" evidence="8">
    <location>
        <begin position="445"/>
        <end position="464"/>
    </location>
</feature>
<dbReference type="AlphaFoldDB" id="A0A2P6C726"/>
<keyword evidence="8" id="KW-0472">Membrane</keyword>
<dbReference type="InterPro" id="IPR050482">
    <property type="entry name" value="Sensor_HK_TwoCompSys"/>
</dbReference>
<dbReference type="PRINTS" id="PR00344">
    <property type="entry name" value="BCTRLSENSOR"/>
</dbReference>
<dbReference type="Proteomes" id="UP000247345">
    <property type="component" value="Unassembled WGS sequence"/>
</dbReference>